<dbReference type="Gene3D" id="3.30.540.10">
    <property type="entry name" value="Fructose-1,6-Bisphosphatase, subunit A, domain 1"/>
    <property type="match status" value="1"/>
</dbReference>
<dbReference type="AlphaFoldDB" id="A0A8J2YSJ7"/>
<dbReference type="Proteomes" id="UP000646365">
    <property type="component" value="Unassembled WGS sequence"/>
</dbReference>
<dbReference type="RefSeq" id="WP_189045245.1">
    <property type="nucleotide sequence ID" value="NZ_BMJQ01000004.1"/>
</dbReference>
<dbReference type="InterPro" id="IPR000760">
    <property type="entry name" value="Inositol_monophosphatase-like"/>
</dbReference>
<evidence type="ECO:0000313" key="4">
    <source>
        <dbReference type="Proteomes" id="UP000646365"/>
    </source>
</evidence>
<evidence type="ECO:0000256" key="2">
    <source>
        <dbReference type="PIRSR" id="PIRSR600760-2"/>
    </source>
</evidence>
<protein>
    <submittedName>
        <fullName evidence="3">Inositol monophosphatase</fullName>
    </submittedName>
</protein>
<dbReference type="Pfam" id="PF00459">
    <property type="entry name" value="Inositol_P"/>
    <property type="match status" value="1"/>
</dbReference>
<dbReference type="GO" id="GO:0008934">
    <property type="term" value="F:inositol monophosphate 1-phosphatase activity"/>
    <property type="evidence" value="ECO:0007669"/>
    <property type="project" value="TreeGrafter"/>
</dbReference>
<dbReference type="PRINTS" id="PR00377">
    <property type="entry name" value="IMPHPHTASES"/>
</dbReference>
<dbReference type="SUPFAM" id="SSF56655">
    <property type="entry name" value="Carbohydrate phosphatase"/>
    <property type="match status" value="1"/>
</dbReference>
<accession>A0A8J2YSJ7</accession>
<dbReference type="GO" id="GO:0007165">
    <property type="term" value="P:signal transduction"/>
    <property type="evidence" value="ECO:0007669"/>
    <property type="project" value="TreeGrafter"/>
</dbReference>
<proteinExistence type="inferred from homology"/>
<gene>
    <name evidence="3" type="ORF">GCM10011611_20730</name>
</gene>
<reference evidence="3" key="2">
    <citation type="submission" date="2020-09" db="EMBL/GenBank/DDBJ databases">
        <authorList>
            <person name="Sun Q."/>
            <person name="Zhou Y."/>
        </authorList>
    </citation>
    <scope>NUCLEOTIDE SEQUENCE</scope>
    <source>
        <strain evidence="3">CGMCC 1.15725</strain>
    </source>
</reference>
<sequence length="268" mass="29089">MLPDTTKVSTLLREAAADLILPRFQRLETGDIQAKAPGDLVTIADLETEHRLTPQLCDLLPGSIVVGEEAASKDPTVLERLSGDTPVWVIDPVDGTANFAAGIPLFAVMVSLIRSGEVVQSWILDPVKDHMAVAGRGEGAWLDGQRLHVAAPATPDHMSGSLTLRFGNRQLVRKIAGRSNLVGSVFSFRCAGQEYLALASGRVHFALYHRLLPWDHAAGWLLHREAGGYSRRLDRSAYTPRTHDGGLLLTPDEASWNALHEVLIGGEE</sequence>
<name>A0A8J2YSJ7_9PROT</name>
<feature type="binding site" evidence="2">
    <location>
        <position position="94"/>
    </location>
    <ligand>
        <name>Mg(2+)</name>
        <dbReference type="ChEBI" id="CHEBI:18420"/>
        <label>1</label>
        <note>catalytic</note>
    </ligand>
</feature>
<evidence type="ECO:0000256" key="1">
    <source>
        <dbReference type="ARBA" id="ARBA00009759"/>
    </source>
</evidence>
<comment type="similarity">
    <text evidence="1">Belongs to the inositol monophosphatase superfamily.</text>
</comment>
<dbReference type="GO" id="GO:0046872">
    <property type="term" value="F:metal ion binding"/>
    <property type="evidence" value="ECO:0007669"/>
    <property type="project" value="UniProtKB-KW"/>
</dbReference>
<keyword evidence="4" id="KW-1185">Reference proteome</keyword>
<reference evidence="3" key="1">
    <citation type="journal article" date="2014" name="Int. J. Syst. Evol. Microbiol.">
        <title>Complete genome sequence of Corynebacterium casei LMG S-19264T (=DSM 44701T), isolated from a smear-ripened cheese.</title>
        <authorList>
            <consortium name="US DOE Joint Genome Institute (JGI-PGF)"/>
            <person name="Walter F."/>
            <person name="Albersmeier A."/>
            <person name="Kalinowski J."/>
            <person name="Ruckert C."/>
        </authorList>
    </citation>
    <scope>NUCLEOTIDE SEQUENCE</scope>
    <source>
        <strain evidence="3">CGMCC 1.15725</strain>
    </source>
</reference>
<keyword evidence="2" id="KW-0479">Metal-binding</keyword>
<evidence type="ECO:0000313" key="3">
    <source>
        <dbReference type="EMBL" id="GGF14831.1"/>
    </source>
</evidence>
<feature type="binding site" evidence="2">
    <location>
        <position position="68"/>
    </location>
    <ligand>
        <name>Mg(2+)</name>
        <dbReference type="ChEBI" id="CHEBI:18420"/>
        <label>1</label>
        <note>catalytic</note>
    </ligand>
</feature>
<dbReference type="PANTHER" id="PTHR20854">
    <property type="entry name" value="INOSITOL MONOPHOSPHATASE"/>
    <property type="match status" value="1"/>
</dbReference>
<feature type="binding site" evidence="2">
    <location>
        <position position="215"/>
    </location>
    <ligand>
        <name>Mg(2+)</name>
        <dbReference type="ChEBI" id="CHEBI:18420"/>
        <label>1</label>
        <note>catalytic</note>
    </ligand>
</feature>
<dbReference type="Gene3D" id="3.40.190.80">
    <property type="match status" value="1"/>
</dbReference>
<feature type="binding site" evidence="2">
    <location>
        <position position="91"/>
    </location>
    <ligand>
        <name>Mg(2+)</name>
        <dbReference type="ChEBI" id="CHEBI:18420"/>
        <label>1</label>
        <note>catalytic</note>
    </ligand>
</feature>
<comment type="cofactor">
    <cofactor evidence="2">
        <name>Mg(2+)</name>
        <dbReference type="ChEBI" id="CHEBI:18420"/>
    </cofactor>
</comment>
<dbReference type="EMBL" id="BMJQ01000004">
    <property type="protein sequence ID" value="GGF14831.1"/>
    <property type="molecule type" value="Genomic_DNA"/>
</dbReference>
<comment type="caution">
    <text evidence="3">The sequence shown here is derived from an EMBL/GenBank/DDBJ whole genome shotgun (WGS) entry which is preliminary data.</text>
</comment>
<dbReference type="GO" id="GO:0006020">
    <property type="term" value="P:inositol metabolic process"/>
    <property type="evidence" value="ECO:0007669"/>
    <property type="project" value="TreeGrafter"/>
</dbReference>
<dbReference type="PANTHER" id="PTHR20854:SF4">
    <property type="entry name" value="INOSITOL-1-MONOPHOSPHATASE-RELATED"/>
    <property type="match status" value="1"/>
</dbReference>
<keyword evidence="2" id="KW-0460">Magnesium</keyword>
<organism evidence="3 4">
    <name type="scientific">Aliidongia dinghuensis</name>
    <dbReference type="NCBI Taxonomy" id="1867774"/>
    <lineage>
        <taxon>Bacteria</taxon>
        <taxon>Pseudomonadati</taxon>
        <taxon>Pseudomonadota</taxon>
        <taxon>Alphaproteobacteria</taxon>
        <taxon>Rhodospirillales</taxon>
        <taxon>Dongiaceae</taxon>
        <taxon>Aliidongia</taxon>
    </lineage>
</organism>